<gene>
    <name evidence="2" type="ORF">GCM10010178_68920</name>
</gene>
<dbReference type="EMBL" id="BMRE01000042">
    <property type="protein sequence ID" value="GGU67319.1"/>
    <property type="molecule type" value="Genomic_DNA"/>
</dbReference>
<dbReference type="Proteomes" id="UP000649573">
    <property type="component" value="Unassembled WGS sequence"/>
</dbReference>
<comment type="caution">
    <text evidence="2">The sequence shown here is derived from an EMBL/GenBank/DDBJ whole genome shotgun (WGS) entry which is preliminary data.</text>
</comment>
<evidence type="ECO:0000313" key="3">
    <source>
        <dbReference type="Proteomes" id="UP000649573"/>
    </source>
</evidence>
<protein>
    <submittedName>
        <fullName evidence="2">Uncharacterized protein</fullName>
    </submittedName>
</protein>
<reference evidence="3" key="1">
    <citation type="journal article" date="2019" name="Int. J. Syst. Evol. Microbiol.">
        <title>The Global Catalogue of Microorganisms (GCM) 10K type strain sequencing project: providing services to taxonomists for standard genome sequencing and annotation.</title>
        <authorList>
            <consortium name="The Broad Institute Genomics Platform"/>
            <consortium name="The Broad Institute Genome Sequencing Center for Infectious Disease"/>
            <person name="Wu L."/>
            <person name="Ma J."/>
        </authorList>
    </citation>
    <scope>NUCLEOTIDE SEQUENCE [LARGE SCALE GENOMIC DNA]</scope>
    <source>
        <strain evidence="3">JCM 3296</strain>
    </source>
</reference>
<organism evidence="2 3">
    <name type="scientific">Lentzea flava</name>
    <dbReference type="NCBI Taxonomy" id="103732"/>
    <lineage>
        <taxon>Bacteria</taxon>
        <taxon>Bacillati</taxon>
        <taxon>Actinomycetota</taxon>
        <taxon>Actinomycetes</taxon>
        <taxon>Pseudonocardiales</taxon>
        <taxon>Pseudonocardiaceae</taxon>
        <taxon>Lentzea</taxon>
    </lineage>
</organism>
<evidence type="ECO:0000256" key="1">
    <source>
        <dbReference type="SAM" id="MobiDB-lite"/>
    </source>
</evidence>
<evidence type="ECO:0000313" key="2">
    <source>
        <dbReference type="EMBL" id="GGU67319.1"/>
    </source>
</evidence>
<keyword evidence="3" id="KW-1185">Reference proteome</keyword>
<feature type="region of interest" description="Disordered" evidence="1">
    <location>
        <begin position="79"/>
        <end position="99"/>
    </location>
</feature>
<proteinExistence type="predicted"/>
<name>A0ABQ2V4A6_9PSEU</name>
<accession>A0ABQ2V4A6</accession>
<sequence length="99" mass="10854">MANSGAAPGPQGTAVDQAVRLFQFLARSQQLKSNPPRTTDSHEPVLWFGDLPEHAAIRSAHRENAPTIGDCMLTVDRIARQDPPEPASELRPWLDGEWG</sequence>